<dbReference type="PRINTS" id="PR00837">
    <property type="entry name" value="V5TPXLIKE"/>
</dbReference>
<protein>
    <recommendedName>
        <fullName evidence="3">SCP domain-containing protein</fullName>
    </recommendedName>
</protein>
<evidence type="ECO:0000256" key="1">
    <source>
        <dbReference type="SAM" id="MobiDB-lite"/>
    </source>
</evidence>
<feature type="domain" description="SCP" evidence="3">
    <location>
        <begin position="171"/>
        <end position="310"/>
    </location>
</feature>
<feature type="signal peptide" evidence="2">
    <location>
        <begin position="1"/>
        <end position="21"/>
    </location>
</feature>
<evidence type="ECO:0000259" key="3">
    <source>
        <dbReference type="SMART" id="SM00198"/>
    </source>
</evidence>
<dbReference type="SUPFAM" id="SSF55797">
    <property type="entry name" value="PR-1-like"/>
    <property type="match status" value="2"/>
</dbReference>
<dbReference type="Gene3D" id="3.40.33.10">
    <property type="entry name" value="CAP"/>
    <property type="match status" value="2"/>
</dbReference>
<dbReference type="InterPro" id="IPR001283">
    <property type="entry name" value="CRISP-related"/>
</dbReference>
<dbReference type="CDD" id="cd05380">
    <property type="entry name" value="CAP_euk"/>
    <property type="match status" value="2"/>
</dbReference>
<dbReference type="InterPro" id="IPR014044">
    <property type="entry name" value="CAP_dom"/>
</dbReference>
<sequence>MFKIVLVSCLLFLFTFLNVETKLSEGQRTIYNFHKKVREDVQNCKIPGQPPAKSLKKLKWNKLLANKAKHQAKRCKYDSNDPNDFIIGDFESIGQNLADYPTIEGAMKDWLEEYKNYNFEKNQCNGDCKNYKQMVWNTTEAIGCGYEKCGKNYLIICNYAPGHCKKLKLPKEVREVFQLHKYYRNSIRFCQMPNQPPAKYMSKLQWNKHLAEKAQLTASRCDYSYDSPSDMRFEEFSSVAQNIADSPTIEKAVASWFIEYKNYSFDDNTCKDTCMQYKQMVKGEETEIGCGVQKCSNRFLVVCNYSPAAEEDKPPYEKGTQENCDDVDDAEY</sequence>
<evidence type="ECO:0000313" key="4">
    <source>
        <dbReference type="Proteomes" id="UP000050792"/>
    </source>
</evidence>
<feature type="compositionally biased region" description="Acidic residues" evidence="1">
    <location>
        <begin position="323"/>
        <end position="332"/>
    </location>
</feature>
<feature type="domain" description="SCP" evidence="3">
    <location>
        <begin position="25"/>
        <end position="166"/>
    </location>
</feature>
<dbReference type="Proteomes" id="UP000050792">
    <property type="component" value="Unassembled WGS sequence"/>
</dbReference>
<feature type="compositionally biased region" description="Basic and acidic residues" evidence="1">
    <location>
        <begin position="310"/>
        <end position="320"/>
    </location>
</feature>
<evidence type="ECO:0000256" key="2">
    <source>
        <dbReference type="SAM" id="SignalP"/>
    </source>
</evidence>
<organism evidence="4 5">
    <name type="scientific">Schistosoma rodhaini</name>
    <dbReference type="NCBI Taxonomy" id="6188"/>
    <lineage>
        <taxon>Eukaryota</taxon>
        <taxon>Metazoa</taxon>
        <taxon>Spiralia</taxon>
        <taxon>Lophotrochozoa</taxon>
        <taxon>Platyhelminthes</taxon>
        <taxon>Trematoda</taxon>
        <taxon>Digenea</taxon>
        <taxon>Strigeidida</taxon>
        <taxon>Schistosomatoidea</taxon>
        <taxon>Schistosomatidae</taxon>
        <taxon>Schistosoma</taxon>
    </lineage>
</organism>
<feature type="region of interest" description="Disordered" evidence="1">
    <location>
        <begin position="309"/>
        <end position="332"/>
    </location>
</feature>
<dbReference type="InterPro" id="IPR035940">
    <property type="entry name" value="CAP_sf"/>
</dbReference>
<dbReference type="PANTHER" id="PTHR10334">
    <property type="entry name" value="CYSTEINE-RICH SECRETORY PROTEIN-RELATED"/>
    <property type="match status" value="1"/>
</dbReference>
<feature type="chain" id="PRO_5041657381" description="SCP domain-containing protein" evidence="2">
    <location>
        <begin position="22"/>
        <end position="332"/>
    </location>
</feature>
<dbReference type="Pfam" id="PF00188">
    <property type="entry name" value="CAP"/>
    <property type="match status" value="2"/>
</dbReference>
<keyword evidence="2" id="KW-0732">Signal</keyword>
<reference evidence="5" key="2">
    <citation type="submission" date="2023-11" db="UniProtKB">
        <authorList>
            <consortium name="WormBaseParasite"/>
        </authorList>
    </citation>
    <scope>IDENTIFICATION</scope>
</reference>
<reference evidence="4" key="1">
    <citation type="submission" date="2022-06" db="EMBL/GenBank/DDBJ databases">
        <authorList>
            <person name="Berger JAMES D."/>
            <person name="Berger JAMES D."/>
        </authorList>
    </citation>
    <scope>NUCLEOTIDE SEQUENCE [LARGE SCALE GENOMIC DNA]</scope>
</reference>
<keyword evidence="4" id="KW-1185">Reference proteome</keyword>
<name>A0AA85GGL5_9TREM</name>
<evidence type="ECO:0000313" key="5">
    <source>
        <dbReference type="WBParaSite" id="SRDH1_93260.1"/>
    </source>
</evidence>
<dbReference type="AlphaFoldDB" id="A0AA85GGL5"/>
<dbReference type="WBParaSite" id="SRDH1_93260.1">
    <property type="protein sequence ID" value="SRDH1_93260.1"/>
    <property type="gene ID" value="SRDH1_93260"/>
</dbReference>
<proteinExistence type="predicted"/>
<accession>A0AA85GGL5</accession>
<dbReference type="SMART" id="SM00198">
    <property type="entry name" value="SCP"/>
    <property type="match status" value="2"/>
</dbReference>